<evidence type="ECO:0000256" key="1">
    <source>
        <dbReference type="ARBA" id="ARBA00001946"/>
    </source>
</evidence>
<proteinExistence type="predicted"/>
<dbReference type="Proteomes" id="UP000607653">
    <property type="component" value="Unassembled WGS sequence"/>
</dbReference>
<dbReference type="SUPFAM" id="SSF48576">
    <property type="entry name" value="Terpenoid synthases"/>
    <property type="match status" value="1"/>
</dbReference>
<gene>
    <name evidence="5" type="ORF">HUJ06_021935</name>
</gene>
<dbReference type="EMBL" id="DUZY01000001">
    <property type="protein sequence ID" value="DAD20472.1"/>
    <property type="molecule type" value="Genomic_DNA"/>
</dbReference>
<dbReference type="Gene3D" id="1.10.600.10">
    <property type="entry name" value="Farnesyl Diphosphate Synthase"/>
    <property type="match status" value="1"/>
</dbReference>
<organism evidence="5 6">
    <name type="scientific">Nelumbo nucifera</name>
    <name type="common">Sacred lotus</name>
    <dbReference type="NCBI Taxonomy" id="4432"/>
    <lineage>
        <taxon>Eukaryota</taxon>
        <taxon>Viridiplantae</taxon>
        <taxon>Streptophyta</taxon>
        <taxon>Embryophyta</taxon>
        <taxon>Tracheophyta</taxon>
        <taxon>Spermatophyta</taxon>
        <taxon>Magnoliopsida</taxon>
        <taxon>Proteales</taxon>
        <taxon>Nelumbonaceae</taxon>
        <taxon>Nelumbo</taxon>
    </lineage>
</organism>
<accession>A0A822XKD5</accession>
<evidence type="ECO:0000256" key="3">
    <source>
        <dbReference type="ARBA" id="ARBA00022842"/>
    </source>
</evidence>
<evidence type="ECO:0008006" key="7">
    <source>
        <dbReference type="Google" id="ProtNLM"/>
    </source>
</evidence>
<dbReference type="GO" id="GO:0046872">
    <property type="term" value="F:metal ion binding"/>
    <property type="evidence" value="ECO:0007669"/>
    <property type="project" value="UniProtKB-KW"/>
</dbReference>
<evidence type="ECO:0000313" key="5">
    <source>
        <dbReference type="EMBL" id="DAD20472.1"/>
    </source>
</evidence>
<evidence type="ECO:0000313" key="6">
    <source>
        <dbReference type="Proteomes" id="UP000607653"/>
    </source>
</evidence>
<dbReference type="InterPro" id="IPR008949">
    <property type="entry name" value="Isoprenoid_synthase_dom_sf"/>
</dbReference>
<feature type="region of interest" description="Disordered" evidence="4">
    <location>
        <begin position="1"/>
        <end position="20"/>
    </location>
</feature>
<dbReference type="AlphaFoldDB" id="A0A822XKD5"/>
<protein>
    <recommendedName>
        <fullName evidence="7">Heterodimeric geranylgeranyl pyrophosphate synthase small subunit, chloroplastic-like</fullName>
    </recommendedName>
</protein>
<name>A0A822XKD5_NELNU</name>
<dbReference type="PANTHER" id="PTHR43281">
    <property type="entry name" value="FARNESYL DIPHOSPHATE SYNTHASE"/>
    <property type="match status" value="1"/>
</dbReference>
<comment type="cofactor">
    <cofactor evidence="1">
        <name>Mg(2+)</name>
        <dbReference type="ChEBI" id="CHEBI:18420"/>
    </cofactor>
</comment>
<sequence length="342" mass="37414">MAAPPHFTGSLGYPPSSPSPRSHLHCLSPCNRAIKVSMSQNQSYWTCVTQKIEDQLKQLIPVRPPLLVYEPMHHLVFTARRTMAPALCVATCELVGGQQPISPNQALVVASALHLVQAALFTHEQLPLTDRPIPSNPETLTHHHAFAAGVELLTGDGILSFVYELLGRSDDPAGGNSERLLRVIIEIARAMGSEGMVDGQYRKMLCSVLGSEELCDVGWVDHVCEKKEGRLYACGAACGAILGGGSEEEIEKLRNYGLYVGKIHGLMLYYHNNRTGGEEKGFTDLVERCTSLALKELEGFNQGMVQTLSSLVRASFWDKSVYASCKYICGKEGGRIQSSQHF</sequence>
<keyword evidence="2" id="KW-0479">Metal-binding</keyword>
<keyword evidence="6" id="KW-1185">Reference proteome</keyword>
<evidence type="ECO:0000256" key="4">
    <source>
        <dbReference type="SAM" id="MobiDB-lite"/>
    </source>
</evidence>
<comment type="caution">
    <text evidence="5">The sequence shown here is derived from an EMBL/GenBank/DDBJ whole genome shotgun (WGS) entry which is preliminary data.</text>
</comment>
<keyword evidence="3" id="KW-0460">Magnesium</keyword>
<evidence type="ECO:0000256" key="2">
    <source>
        <dbReference type="ARBA" id="ARBA00022723"/>
    </source>
</evidence>
<reference evidence="5 6" key="1">
    <citation type="journal article" date="2020" name="Mol. Biol. Evol.">
        <title>Distinct Expression and Methylation Patterns for Genes with Different Fates following a Single Whole-Genome Duplication in Flowering Plants.</title>
        <authorList>
            <person name="Shi T."/>
            <person name="Rahmani R.S."/>
            <person name="Gugger P.F."/>
            <person name="Wang M."/>
            <person name="Li H."/>
            <person name="Zhang Y."/>
            <person name="Li Z."/>
            <person name="Wang Q."/>
            <person name="Van de Peer Y."/>
            <person name="Marchal K."/>
            <person name="Chen J."/>
        </authorList>
    </citation>
    <scope>NUCLEOTIDE SEQUENCE [LARGE SCALE GENOMIC DNA]</scope>
    <source>
        <tissue evidence="5">Leaf</tissue>
    </source>
</reference>
<dbReference type="PANTHER" id="PTHR43281:SF6">
    <property type="entry name" value="HETERODIMERIC GERANYLGERANYL PYROPHOSPHATE SYNTHASE SMALL SUBUNIT, CHLOROPLASTIC-LIKE"/>
    <property type="match status" value="1"/>
</dbReference>